<reference evidence="1 2" key="1">
    <citation type="submission" date="2019-03" db="EMBL/GenBank/DDBJ databases">
        <title>First draft genome of Liparis tanakae, snailfish: a comprehensive survey of snailfish specific genes.</title>
        <authorList>
            <person name="Kim W."/>
            <person name="Song I."/>
            <person name="Jeong J.-H."/>
            <person name="Kim D."/>
            <person name="Kim S."/>
            <person name="Ryu S."/>
            <person name="Song J.Y."/>
            <person name="Lee S.K."/>
        </authorList>
    </citation>
    <scope>NUCLEOTIDE SEQUENCE [LARGE SCALE GENOMIC DNA]</scope>
    <source>
        <tissue evidence="1">Muscle</tissue>
    </source>
</reference>
<organism evidence="1 2">
    <name type="scientific">Liparis tanakae</name>
    <name type="common">Tanaka's snailfish</name>
    <dbReference type="NCBI Taxonomy" id="230148"/>
    <lineage>
        <taxon>Eukaryota</taxon>
        <taxon>Metazoa</taxon>
        <taxon>Chordata</taxon>
        <taxon>Craniata</taxon>
        <taxon>Vertebrata</taxon>
        <taxon>Euteleostomi</taxon>
        <taxon>Actinopterygii</taxon>
        <taxon>Neopterygii</taxon>
        <taxon>Teleostei</taxon>
        <taxon>Neoteleostei</taxon>
        <taxon>Acanthomorphata</taxon>
        <taxon>Eupercaria</taxon>
        <taxon>Perciformes</taxon>
        <taxon>Cottioidei</taxon>
        <taxon>Cottales</taxon>
        <taxon>Liparidae</taxon>
        <taxon>Liparis</taxon>
    </lineage>
</organism>
<evidence type="ECO:0000313" key="1">
    <source>
        <dbReference type="EMBL" id="TNN41675.1"/>
    </source>
</evidence>
<sequence>MVHLDGASWWCIVVVQQGGAPPRWCAVVLLTSGLRPRGCTVCRAVTAAAPRCVSPVPARVTSAGRQMVKPLLLSPVRLLAEGVDPNHRHRLGWTALMVAAMNRQHSR</sequence>
<dbReference type="EMBL" id="SRLO01001088">
    <property type="protein sequence ID" value="TNN41675.1"/>
    <property type="molecule type" value="Genomic_DNA"/>
</dbReference>
<evidence type="ECO:0000313" key="2">
    <source>
        <dbReference type="Proteomes" id="UP000314294"/>
    </source>
</evidence>
<dbReference type="AlphaFoldDB" id="A0A4Z2FL88"/>
<name>A0A4Z2FL88_9TELE</name>
<dbReference type="Proteomes" id="UP000314294">
    <property type="component" value="Unassembled WGS sequence"/>
</dbReference>
<protein>
    <submittedName>
        <fullName evidence="1">Caseinolytic peptidase B</fullName>
    </submittedName>
</protein>
<dbReference type="OrthoDB" id="47330at2759"/>
<accession>A0A4Z2FL88</accession>
<comment type="caution">
    <text evidence="1">The sequence shown here is derived from an EMBL/GenBank/DDBJ whole genome shotgun (WGS) entry which is preliminary data.</text>
</comment>
<gene>
    <name evidence="1" type="primary">CLPB_0</name>
    <name evidence="1" type="ORF">EYF80_048147</name>
</gene>
<keyword evidence="2" id="KW-1185">Reference proteome</keyword>
<proteinExistence type="predicted"/>